<name>A0A148KLT2_9ALTE</name>
<evidence type="ECO:0000313" key="2">
    <source>
        <dbReference type="EMBL" id="KXI27219.1"/>
    </source>
</evidence>
<evidence type="ECO:0000313" key="3">
    <source>
        <dbReference type="Proteomes" id="UP000070299"/>
    </source>
</evidence>
<keyword evidence="3" id="KW-1185">Reference proteome</keyword>
<organism evidence="2 3">
    <name type="scientific">Paraglaciecola hydrolytica</name>
    <dbReference type="NCBI Taxonomy" id="1799789"/>
    <lineage>
        <taxon>Bacteria</taxon>
        <taxon>Pseudomonadati</taxon>
        <taxon>Pseudomonadota</taxon>
        <taxon>Gammaproteobacteria</taxon>
        <taxon>Alteromonadales</taxon>
        <taxon>Alteromonadaceae</taxon>
        <taxon>Paraglaciecola</taxon>
    </lineage>
</organism>
<accession>A0A148KLT2</accession>
<feature type="transmembrane region" description="Helical" evidence="1">
    <location>
        <begin position="6"/>
        <end position="22"/>
    </location>
</feature>
<feature type="transmembrane region" description="Helical" evidence="1">
    <location>
        <begin position="58"/>
        <end position="78"/>
    </location>
</feature>
<evidence type="ECO:0000256" key="1">
    <source>
        <dbReference type="SAM" id="Phobius"/>
    </source>
</evidence>
<keyword evidence="1" id="KW-0812">Transmembrane</keyword>
<sequence length="86" mass="9667">MEVYEYDLVALLILIIGLYVLTKNELEFTLSVGPTKLNGLVDDNSKYTKRKKGNLGKIQTKIFGCALIATSFLMYSTIKGELAFVW</sequence>
<keyword evidence="1" id="KW-0472">Membrane</keyword>
<dbReference type="EMBL" id="LSNE01000014">
    <property type="protein sequence ID" value="KXI27219.1"/>
    <property type="molecule type" value="Genomic_DNA"/>
</dbReference>
<comment type="caution">
    <text evidence="2">The sequence shown here is derived from an EMBL/GenBank/DDBJ whole genome shotgun (WGS) entry which is preliminary data.</text>
</comment>
<dbReference type="RefSeq" id="WP_068381274.1">
    <property type="nucleotide sequence ID" value="NZ_LSNE01000014.1"/>
</dbReference>
<dbReference type="Proteomes" id="UP000070299">
    <property type="component" value="Unassembled WGS sequence"/>
</dbReference>
<protein>
    <recommendedName>
        <fullName evidence="4">DUF3784 domain-containing protein</fullName>
    </recommendedName>
</protein>
<proteinExistence type="predicted"/>
<gene>
    <name evidence="2" type="ORF">AX660_01230</name>
</gene>
<evidence type="ECO:0008006" key="4">
    <source>
        <dbReference type="Google" id="ProtNLM"/>
    </source>
</evidence>
<dbReference type="AlphaFoldDB" id="A0A148KLT2"/>
<keyword evidence="1" id="KW-1133">Transmembrane helix</keyword>
<reference evidence="3" key="1">
    <citation type="submission" date="2016-02" db="EMBL/GenBank/DDBJ databases">
        <authorList>
            <person name="Schultz-Johansen M."/>
            <person name="Glaring M.A."/>
            <person name="Bech P.K."/>
            <person name="Stougaard P."/>
        </authorList>
    </citation>
    <scope>NUCLEOTIDE SEQUENCE [LARGE SCALE GENOMIC DNA]</scope>
    <source>
        <strain evidence="3">S66</strain>
    </source>
</reference>